<evidence type="ECO:0000259" key="1">
    <source>
        <dbReference type="SMART" id="SM00382"/>
    </source>
</evidence>
<sequence>MSFRSDSGISSPDGSVCEWDFLDEQAMFTDGVVDCFSGPTLHECKNAPLVMQSALSGLQQSASDAQYGLFGQVVSLHSKQTTEAPSDKRIYMNSSAPFSALLCGVQGAGKSHTLATMLENLLIPNFKPIGSLEDAMSALVLHFGEGGSSSLPSEVTWLASTSSDFEVELPKVRVFVSPSSIRTMHTAYTSVLGDKVEVYPLYFTEAELDAAAILSMMSVSSSDSAPLYMQLVLERLRKLGENFSFSAFKHELDDLKGDLNPLQKASLEQRLALLYSFLESSRSKAKPSRPTRFAKGQLTIIDLSDPFIDADSACGIFNIICRLFTRVEVGTGKVLVIDEAHKYLSLSRGGSTELTKRILSIIRQQRHLGIRVIISTQEPTILPPVIIDLCTVIILHRFQSPAWWEHIVKHVSADFSLEDAFDRVVRLQTGQSVIFAPSGIGMFKANELGGVDDLGLFGRRYLICKTRKRLTDDGGASILATRPSD</sequence>
<name>A0A8H5GFH1_9AGAR</name>
<dbReference type="Gene3D" id="3.40.50.300">
    <property type="entry name" value="P-loop containing nucleotide triphosphate hydrolases"/>
    <property type="match status" value="1"/>
</dbReference>
<dbReference type="InterPro" id="IPR003593">
    <property type="entry name" value="AAA+_ATPase"/>
</dbReference>
<dbReference type="PANTHER" id="PTHR30121:SF6">
    <property type="entry name" value="SLR6007 PROTEIN"/>
    <property type="match status" value="1"/>
</dbReference>
<dbReference type="PANTHER" id="PTHR30121">
    <property type="entry name" value="UNCHARACTERIZED PROTEIN YJGR-RELATED"/>
    <property type="match status" value="1"/>
</dbReference>
<dbReference type="Proteomes" id="UP000559027">
    <property type="component" value="Unassembled WGS sequence"/>
</dbReference>
<reference evidence="2 3" key="1">
    <citation type="journal article" date="2020" name="ISME J.">
        <title>Uncovering the hidden diversity of litter-decomposition mechanisms in mushroom-forming fungi.</title>
        <authorList>
            <person name="Floudas D."/>
            <person name="Bentzer J."/>
            <person name="Ahren D."/>
            <person name="Johansson T."/>
            <person name="Persson P."/>
            <person name="Tunlid A."/>
        </authorList>
    </citation>
    <scope>NUCLEOTIDE SEQUENCE [LARGE SCALE GENOMIC DNA]</scope>
    <source>
        <strain evidence="2 3">CBS 146.42</strain>
    </source>
</reference>
<gene>
    <name evidence="2" type="ORF">D9756_000512</name>
</gene>
<evidence type="ECO:0000313" key="3">
    <source>
        <dbReference type="Proteomes" id="UP000559027"/>
    </source>
</evidence>
<proteinExistence type="predicted"/>
<accession>A0A8H5GFH1</accession>
<protein>
    <recommendedName>
        <fullName evidence="1">AAA+ ATPase domain-containing protein</fullName>
    </recommendedName>
</protein>
<evidence type="ECO:0000313" key="2">
    <source>
        <dbReference type="EMBL" id="KAF5364021.1"/>
    </source>
</evidence>
<organism evidence="2 3">
    <name type="scientific">Leucocoprinus leucothites</name>
    <dbReference type="NCBI Taxonomy" id="201217"/>
    <lineage>
        <taxon>Eukaryota</taxon>
        <taxon>Fungi</taxon>
        <taxon>Dikarya</taxon>
        <taxon>Basidiomycota</taxon>
        <taxon>Agaricomycotina</taxon>
        <taxon>Agaricomycetes</taxon>
        <taxon>Agaricomycetidae</taxon>
        <taxon>Agaricales</taxon>
        <taxon>Agaricineae</taxon>
        <taxon>Agaricaceae</taxon>
        <taxon>Leucocoprinus</taxon>
    </lineage>
</organism>
<keyword evidence="3" id="KW-1185">Reference proteome</keyword>
<dbReference type="SMART" id="SM00382">
    <property type="entry name" value="AAA"/>
    <property type="match status" value="1"/>
</dbReference>
<dbReference type="EMBL" id="JAACJO010000001">
    <property type="protein sequence ID" value="KAF5364021.1"/>
    <property type="molecule type" value="Genomic_DNA"/>
</dbReference>
<feature type="domain" description="AAA+ ATPase" evidence="1">
    <location>
        <begin position="96"/>
        <end position="399"/>
    </location>
</feature>
<dbReference type="InterPro" id="IPR027417">
    <property type="entry name" value="P-loop_NTPase"/>
</dbReference>
<dbReference type="SUPFAM" id="SSF52540">
    <property type="entry name" value="P-loop containing nucleoside triphosphate hydrolases"/>
    <property type="match status" value="1"/>
</dbReference>
<dbReference type="InterPro" id="IPR051162">
    <property type="entry name" value="T4SS_component"/>
</dbReference>
<comment type="caution">
    <text evidence="2">The sequence shown here is derived from an EMBL/GenBank/DDBJ whole genome shotgun (WGS) entry which is preliminary data.</text>
</comment>
<dbReference type="AlphaFoldDB" id="A0A8H5GFH1"/>
<dbReference type="OrthoDB" id="2316594at2759"/>